<keyword evidence="6" id="KW-0464">Manganese</keyword>
<proteinExistence type="predicted"/>
<evidence type="ECO:0000256" key="5">
    <source>
        <dbReference type="ARBA" id="ARBA00022842"/>
    </source>
</evidence>
<dbReference type="PANTHER" id="PTHR12318:SF0">
    <property type="entry name" value="ACYL-COENZYME A DIPHOSPHATASE NUDT19"/>
    <property type="match status" value="1"/>
</dbReference>
<dbReference type="AlphaFoldDB" id="A0A2N0ZIP6"/>
<comment type="caution">
    <text evidence="8">The sequence shown here is derived from an EMBL/GenBank/DDBJ whole genome shotgun (WGS) entry which is preliminary data.</text>
</comment>
<evidence type="ECO:0000259" key="7">
    <source>
        <dbReference type="PROSITE" id="PS51462"/>
    </source>
</evidence>
<comment type="cofactor">
    <cofactor evidence="2">
        <name>Mg(2+)</name>
        <dbReference type="ChEBI" id="CHEBI:18420"/>
    </cofactor>
</comment>
<gene>
    <name evidence="8" type="ORF">CWS20_08985</name>
</gene>
<feature type="domain" description="Nudix hydrolase" evidence="7">
    <location>
        <begin position="4"/>
        <end position="196"/>
    </location>
</feature>
<sequence length="211" mass="23875">MSAIPKPASTVILIDQQGKVYLTKRPATMKFLAGHYVFPGGSIDKGDFPSTTDLFLNVNNHLSFSIAHYVAAARELFEEVGILLGCNEDGTKAVINQEDMNHYRRYLLEGKVTYLEIMREHRLVLNCDSFTYIGHKITPEPSPIRFDTRFFIVVLPEGQTPLPDAYEIEEAFWIEPEAALSAYKLGHLKMVRPTVGSLQAVMDYRDNHLLN</sequence>
<dbReference type="InterPro" id="IPR015797">
    <property type="entry name" value="NUDIX_hydrolase-like_dom_sf"/>
</dbReference>
<dbReference type="RefSeq" id="WP_066197999.1">
    <property type="nucleotide sequence ID" value="NZ_JAFDQP010000004.1"/>
</dbReference>
<evidence type="ECO:0000256" key="6">
    <source>
        <dbReference type="ARBA" id="ARBA00023211"/>
    </source>
</evidence>
<keyword evidence="9" id="KW-1185">Reference proteome</keyword>
<comment type="cofactor">
    <cofactor evidence="1">
        <name>Mn(2+)</name>
        <dbReference type="ChEBI" id="CHEBI:29035"/>
    </cofactor>
</comment>
<dbReference type="PROSITE" id="PS51462">
    <property type="entry name" value="NUDIX"/>
    <property type="match status" value="1"/>
</dbReference>
<dbReference type="PANTHER" id="PTHR12318">
    <property type="entry name" value="TESTOSTERONE-REGULATED PROTEIN RP2"/>
    <property type="match status" value="1"/>
</dbReference>
<dbReference type="InterPro" id="IPR000086">
    <property type="entry name" value="NUDIX_hydrolase_dom"/>
</dbReference>
<evidence type="ECO:0000256" key="3">
    <source>
        <dbReference type="ARBA" id="ARBA00022723"/>
    </source>
</evidence>
<evidence type="ECO:0000256" key="1">
    <source>
        <dbReference type="ARBA" id="ARBA00001936"/>
    </source>
</evidence>
<dbReference type="EMBL" id="PISD01000016">
    <property type="protein sequence ID" value="PKG29395.1"/>
    <property type="molecule type" value="Genomic_DNA"/>
</dbReference>
<dbReference type="GO" id="GO:0016818">
    <property type="term" value="F:hydrolase activity, acting on acid anhydrides, in phosphorus-containing anhydrides"/>
    <property type="evidence" value="ECO:0007669"/>
    <property type="project" value="InterPro"/>
</dbReference>
<reference evidence="8 9" key="1">
    <citation type="journal article" date="2010" name="Int. J. Syst. Evol. Microbiol.">
        <title>Bacillus horneckiae sp. nov., isolated from a spacecraft-assembly clean room.</title>
        <authorList>
            <person name="Vaishampayan P."/>
            <person name="Probst A."/>
            <person name="Krishnamurthi S."/>
            <person name="Ghosh S."/>
            <person name="Osman S."/>
            <person name="McDowall A."/>
            <person name="Ruckmani A."/>
            <person name="Mayilraj S."/>
            <person name="Venkateswaran K."/>
        </authorList>
    </citation>
    <scope>NUCLEOTIDE SEQUENCE [LARGE SCALE GENOMIC DNA]</scope>
    <source>
        <strain evidence="9">1PO1SC</strain>
    </source>
</reference>
<dbReference type="InterPro" id="IPR039121">
    <property type="entry name" value="NUDT19"/>
</dbReference>
<keyword evidence="4" id="KW-0378">Hydrolase</keyword>
<dbReference type="Proteomes" id="UP000233343">
    <property type="component" value="Unassembled WGS sequence"/>
</dbReference>
<accession>A0A2N0ZIP6</accession>
<evidence type="ECO:0000256" key="4">
    <source>
        <dbReference type="ARBA" id="ARBA00022801"/>
    </source>
</evidence>
<evidence type="ECO:0000256" key="2">
    <source>
        <dbReference type="ARBA" id="ARBA00001946"/>
    </source>
</evidence>
<organism evidence="8 9">
    <name type="scientific">Cytobacillus horneckiae</name>
    <dbReference type="NCBI Taxonomy" id="549687"/>
    <lineage>
        <taxon>Bacteria</taxon>
        <taxon>Bacillati</taxon>
        <taxon>Bacillota</taxon>
        <taxon>Bacilli</taxon>
        <taxon>Bacillales</taxon>
        <taxon>Bacillaceae</taxon>
        <taxon>Cytobacillus</taxon>
    </lineage>
</organism>
<dbReference type="GO" id="GO:0046872">
    <property type="term" value="F:metal ion binding"/>
    <property type="evidence" value="ECO:0007669"/>
    <property type="project" value="UniProtKB-KW"/>
</dbReference>
<name>A0A2N0ZIP6_9BACI</name>
<dbReference type="Gene3D" id="3.90.79.10">
    <property type="entry name" value="Nucleoside Triphosphate Pyrophosphohydrolase"/>
    <property type="match status" value="1"/>
</dbReference>
<dbReference type="SUPFAM" id="SSF55811">
    <property type="entry name" value="Nudix"/>
    <property type="match status" value="1"/>
</dbReference>
<dbReference type="CDD" id="cd18870">
    <property type="entry name" value="NUDIX_AcylCoAdiphos_Nudt19"/>
    <property type="match status" value="1"/>
</dbReference>
<keyword evidence="5" id="KW-0460">Magnesium</keyword>
<evidence type="ECO:0000313" key="8">
    <source>
        <dbReference type="EMBL" id="PKG29395.1"/>
    </source>
</evidence>
<evidence type="ECO:0000313" key="9">
    <source>
        <dbReference type="Proteomes" id="UP000233343"/>
    </source>
</evidence>
<protein>
    <submittedName>
        <fullName evidence="8">NUDIX domain-containing protein</fullName>
    </submittedName>
</protein>
<keyword evidence="3" id="KW-0479">Metal-binding</keyword>